<name>A0A5B7GMR5_PORTR</name>
<feature type="region of interest" description="Disordered" evidence="1">
    <location>
        <begin position="48"/>
        <end position="87"/>
    </location>
</feature>
<proteinExistence type="predicted"/>
<organism evidence="2 3">
    <name type="scientific">Portunus trituberculatus</name>
    <name type="common">Swimming crab</name>
    <name type="synonym">Neptunus trituberculatus</name>
    <dbReference type="NCBI Taxonomy" id="210409"/>
    <lineage>
        <taxon>Eukaryota</taxon>
        <taxon>Metazoa</taxon>
        <taxon>Ecdysozoa</taxon>
        <taxon>Arthropoda</taxon>
        <taxon>Crustacea</taxon>
        <taxon>Multicrustacea</taxon>
        <taxon>Malacostraca</taxon>
        <taxon>Eumalacostraca</taxon>
        <taxon>Eucarida</taxon>
        <taxon>Decapoda</taxon>
        <taxon>Pleocyemata</taxon>
        <taxon>Brachyura</taxon>
        <taxon>Eubrachyura</taxon>
        <taxon>Portunoidea</taxon>
        <taxon>Portunidae</taxon>
        <taxon>Portuninae</taxon>
        <taxon>Portunus</taxon>
    </lineage>
</organism>
<gene>
    <name evidence="2" type="ORF">E2C01_051812</name>
</gene>
<reference evidence="2 3" key="1">
    <citation type="submission" date="2019-05" db="EMBL/GenBank/DDBJ databases">
        <title>Another draft genome of Portunus trituberculatus and its Hox gene families provides insights of decapod evolution.</title>
        <authorList>
            <person name="Jeong J.-H."/>
            <person name="Song I."/>
            <person name="Kim S."/>
            <person name="Choi T."/>
            <person name="Kim D."/>
            <person name="Ryu S."/>
            <person name="Kim W."/>
        </authorList>
    </citation>
    <scope>NUCLEOTIDE SEQUENCE [LARGE SCALE GENOMIC DNA]</scope>
    <source>
        <tissue evidence="2">Muscle</tissue>
    </source>
</reference>
<protein>
    <submittedName>
        <fullName evidence="2">Uncharacterized protein</fullName>
    </submittedName>
</protein>
<dbReference type="AlphaFoldDB" id="A0A5B7GMR5"/>
<dbReference type="Proteomes" id="UP000324222">
    <property type="component" value="Unassembled WGS sequence"/>
</dbReference>
<evidence type="ECO:0000256" key="1">
    <source>
        <dbReference type="SAM" id="MobiDB-lite"/>
    </source>
</evidence>
<evidence type="ECO:0000313" key="3">
    <source>
        <dbReference type="Proteomes" id="UP000324222"/>
    </source>
</evidence>
<keyword evidence="3" id="KW-1185">Reference proteome</keyword>
<accession>A0A5B7GMR5</accession>
<dbReference type="EMBL" id="VSRR010015115">
    <property type="protein sequence ID" value="MPC57824.1"/>
    <property type="molecule type" value="Genomic_DNA"/>
</dbReference>
<sequence>MARIVSLIPGRDGNPRAATILLKGRVTRRPINKLYRLEASQDININYAGNSGPVLDADTPPVDEPPSPQGVTTLSGRLVTPPQPLGL</sequence>
<evidence type="ECO:0000313" key="2">
    <source>
        <dbReference type="EMBL" id="MPC57824.1"/>
    </source>
</evidence>
<comment type="caution">
    <text evidence="2">The sequence shown here is derived from an EMBL/GenBank/DDBJ whole genome shotgun (WGS) entry which is preliminary data.</text>
</comment>